<dbReference type="InterPro" id="IPR000700">
    <property type="entry name" value="PAS-assoc_C"/>
</dbReference>
<dbReference type="GO" id="GO:0004673">
    <property type="term" value="F:protein histidine kinase activity"/>
    <property type="evidence" value="ECO:0007669"/>
    <property type="project" value="UniProtKB-EC"/>
</dbReference>
<keyword evidence="7" id="KW-1133">Transmembrane helix</keyword>
<gene>
    <name evidence="10" type="ORF">ACFOKC_05885</name>
</gene>
<evidence type="ECO:0000259" key="8">
    <source>
        <dbReference type="PROSITE" id="PS50109"/>
    </source>
</evidence>
<dbReference type="InterPro" id="IPR003594">
    <property type="entry name" value="HATPase_dom"/>
</dbReference>
<dbReference type="PROSITE" id="PS50113">
    <property type="entry name" value="PAC"/>
    <property type="match status" value="1"/>
</dbReference>
<evidence type="ECO:0000256" key="6">
    <source>
        <dbReference type="ARBA" id="ARBA00023012"/>
    </source>
</evidence>
<dbReference type="SMART" id="SM00388">
    <property type="entry name" value="HisKA"/>
    <property type="match status" value="1"/>
</dbReference>
<feature type="domain" description="PAC" evidence="9">
    <location>
        <begin position="294"/>
        <end position="346"/>
    </location>
</feature>
<dbReference type="AlphaFoldDB" id="A0ABD5NDJ4"/>
<evidence type="ECO:0000256" key="3">
    <source>
        <dbReference type="ARBA" id="ARBA00022553"/>
    </source>
</evidence>
<dbReference type="Pfam" id="PF02518">
    <property type="entry name" value="HATPase_c"/>
    <property type="match status" value="1"/>
</dbReference>
<dbReference type="Gene3D" id="3.30.450.20">
    <property type="entry name" value="PAS domain"/>
    <property type="match status" value="1"/>
</dbReference>
<evidence type="ECO:0000256" key="1">
    <source>
        <dbReference type="ARBA" id="ARBA00000085"/>
    </source>
</evidence>
<protein>
    <recommendedName>
        <fullName evidence="2">histidine kinase</fullName>
        <ecNumber evidence="2">2.7.13.3</ecNumber>
    </recommendedName>
</protein>
<feature type="domain" description="Histidine kinase" evidence="8">
    <location>
        <begin position="350"/>
        <end position="547"/>
    </location>
</feature>
<evidence type="ECO:0000256" key="5">
    <source>
        <dbReference type="ARBA" id="ARBA00022777"/>
    </source>
</evidence>
<evidence type="ECO:0000313" key="11">
    <source>
        <dbReference type="Proteomes" id="UP001595660"/>
    </source>
</evidence>
<dbReference type="CDD" id="cd00082">
    <property type="entry name" value="HisKA"/>
    <property type="match status" value="1"/>
</dbReference>
<feature type="transmembrane region" description="Helical" evidence="7">
    <location>
        <begin position="147"/>
        <end position="169"/>
    </location>
</feature>
<dbReference type="InterPro" id="IPR036890">
    <property type="entry name" value="HATPase_C_sf"/>
</dbReference>
<feature type="transmembrane region" description="Helical" evidence="7">
    <location>
        <begin position="6"/>
        <end position="24"/>
    </location>
</feature>
<dbReference type="InterPro" id="IPR036097">
    <property type="entry name" value="HisK_dim/P_sf"/>
</dbReference>
<feature type="transmembrane region" description="Helical" evidence="7">
    <location>
        <begin position="102"/>
        <end position="127"/>
    </location>
</feature>
<dbReference type="GO" id="GO:0000160">
    <property type="term" value="P:phosphorelay signal transduction system"/>
    <property type="evidence" value="ECO:0007669"/>
    <property type="project" value="UniProtKB-KW"/>
</dbReference>
<dbReference type="InterPro" id="IPR035965">
    <property type="entry name" value="PAS-like_dom_sf"/>
</dbReference>
<feature type="transmembrane region" description="Helical" evidence="7">
    <location>
        <begin position="68"/>
        <end position="90"/>
    </location>
</feature>
<dbReference type="InterPro" id="IPR000014">
    <property type="entry name" value="PAS"/>
</dbReference>
<dbReference type="EC" id="2.7.13.3" evidence="2"/>
<dbReference type="SUPFAM" id="SSF55785">
    <property type="entry name" value="PYP-like sensor domain (PAS domain)"/>
    <property type="match status" value="1"/>
</dbReference>
<dbReference type="InterPro" id="IPR005467">
    <property type="entry name" value="His_kinase_dom"/>
</dbReference>
<dbReference type="SMART" id="SM00387">
    <property type="entry name" value="HATPase_c"/>
    <property type="match status" value="1"/>
</dbReference>
<keyword evidence="4" id="KW-0808">Transferase</keyword>
<dbReference type="SUPFAM" id="SSF47384">
    <property type="entry name" value="Homodimeric domain of signal transducing histidine kinase"/>
    <property type="match status" value="1"/>
</dbReference>
<dbReference type="PANTHER" id="PTHR43711">
    <property type="entry name" value="TWO-COMPONENT HISTIDINE KINASE"/>
    <property type="match status" value="1"/>
</dbReference>
<dbReference type="PANTHER" id="PTHR43711:SF1">
    <property type="entry name" value="HISTIDINE KINASE 1"/>
    <property type="match status" value="1"/>
</dbReference>
<dbReference type="Pfam" id="PF16927">
    <property type="entry name" value="HisKA_7TM"/>
    <property type="match status" value="1"/>
</dbReference>
<comment type="catalytic activity">
    <reaction evidence="1">
        <text>ATP + protein L-histidine = ADP + protein N-phospho-L-histidine.</text>
        <dbReference type="EC" id="2.7.13.3"/>
    </reaction>
</comment>
<name>A0ABD5NDJ4_9EURY</name>
<sequence>MALQVTPYTLPLAVCGVAFVAVSVRLARRTDDRSSATFLAVPLLAATAVWTLGYAAELSATTRATQLLFARVQYVGNAFTPLLWFGYVLAYVGHADAVDRRWWAALAVPPVAVVALAVTYPATDLLWTSVETVRTRDFAVLVTDHGVLFYAFIAYVYSLVAATTVLLARRVRNARGLYRRQALALLAGSLAPALAGIVYVAGASPVPGLNLPALAFVVTGFVVLWSAQQSGLFTVEPVAWETAVGQLDDPVFVVDTEHRVVAANDAGRSFTDVTVGQPAADALGDVFDEPYWSRPGDHEFGAHKDGATRVYDLSVTPVERRGTHLGNVLVMRDVTERYRREERLSEFASVVSHDLRNPLNVARGHLELGRETGDDDHFAETDEALERMERIIEDLLTLAREGESEPDGEERSLAATARTAWTVADSLDADARLEIGDDRTLVADETALLRLLENLFRNSAEHGSVEDRDEPVTVTVGATDDGFFVADDGPGIPAEERDTVFDRGYTTSEDGTGFGLAIVSAVAEAHDWSVAASESDSGGARFDVTVE</sequence>
<dbReference type="Pfam" id="PF00512">
    <property type="entry name" value="HisKA"/>
    <property type="match status" value="1"/>
</dbReference>
<evidence type="ECO:0000256" key="4">
    <source>
        <dbReference type="ARBA" id="ARBA00022679"/>
    </source>
</evidence>
<evidence type="ECO:0000259" key="9">
    <source>
        <dbReference type="PROSITE" id="PS50113"/>
    </source>
</evidence>
<dbReference type="CDD" id="cd00075">
    <property type="entry name" value="HATPase"/>
    <property type="match status" value="1"/>
</dbReference>
<dbReference type="InterPro" id="IPR031621">
    <property type="entry name" value="HisKA_7TM"/>
</dbReference>
<dbReference type="GeneID" id="69116824"/>
<dbReference type="Gene3D" id="3.30.565.10">
    <property type="entry name" value="Histidine kinase-like ATPase, C-terminal domain"/>
    <property type="match status" value="1"/>
</dbReference>
<dbReference type="PROSITE" id="PS50109">
    <property type="entry name" value="HIS_KIN"/>
    <property type="match status" value="1"/>
</dbReference>
<dbReference type="InterPro" id="IPR004358">
    <property type="entry name" value="Sig_transdc_His_kin-like_C"/>
</dbReference>
<comment type="caution">
    <text evidence="10">The sequence shown here is derived from an EMBL/GenBank/DDBJ whole genome shotgun (WGS) entry which is preliminary data.</text>
</comment>
<keyword evidence="7" id="KW-0812">Transmembrane</keyword>
<keyword evidence="3" id="KW-0597">Phosphoprotein</keyword>
<feature type="transmembrane region" description="Helical" evidence="7">
    <location>
        <begin position="181"/>
        <end position="202"/>
    </location>
</feature>
<organism evidence="10 11">
    <name type="scientific">Halobacterium litoreum</name>
    <dbReference type="NCBI Taxonomy" id="2039234"/>
    <lineage>
        <taxon>Archaea</taxon>
        <taxon>Methanobacteriati</taxon>
        <taxon>Methanobacteriota</taxon>
        <taxon>Stenosarchaea group</taxon>
        <taxon>Halobacteria</taxon>
        <taxon>Halobacteriales</taxon>
        <taxon>Halobacteriaceae</taxon>
        <taxon>Halobacterium</taxon>
    </lineage>
</organism>
<keyword evidence="7" id="KW-0472">Membrane</keyword>
<reference evidence="10 11" key="1">
    <citation type="journal article" date="2019" name="Int. J. Syst. Evol. Microbiol.">
        <title>The Global Catalogue of Microorganisms (GCM) 10K type strain sequencing project: providing services to taxonomists for standard genome sequencing and annotation.</title>
        <authorList>
            <consortium name="The Broad Institute Genomics Platform"/>
            <consortium name="The Broad Institute Genome Sequencing Center for Infectious Disease"/>
            <person name="Wu L."/>
            <person name="Ma J."/>
        </authorList>
    </citation>
    <scope>NUCLEOTIDE SEQUENCE [LARGE SCALE GENOMIC DNA]</scope>
    <source>
        <strain evidence="10 11">CGMCC 1.12562</strain>
    </source>
</reference>
<dbReference type="InterPro" id="IPR050736">
    <property type="entry name" value="Sensor_HK_Regulatory"/>
</dbReference>
<dbReference type="NCBIfam" id="TIGR00229">
    <property type="entry name" value="sensory_box"/>
    <property type="match status" value="1"/>
</dbReference>
<keyword evidence="11" id="KW-1185">Reference proteome</keyword>
<dbReference type="Gene3D" id="1.10.287.130">
    <property type="match status" value="1"/>
</dbReference>
<dbReference type="InterPro" id="IPR003661">
    <property type="entry name" value="HisK_dim/P_dom"/>
</dbReference>
<dbReference type="SUPFAM" id="SSF55874">
    <property type="entry name" value="ATPase domain of HSP90 chaperone/DNA topoisomerase II/histidine kinase"/>
    <property type="match status" value="1"/>
</dbReference>
<feature type="transmembrane region" description="Helical" evidence="7">
    <location>
        <begin position="36"/>
        <end position="56"/>
    </location>
</feature>
<dbReference type="PRINTS" id="PR00344">
    <property type="entry name" value="BCTRLSENSOR"/>
</dbReference>
<evidence type="ECO:0000313" key="10">
    <source>
        <dbReference type="EMBL" id="MFC3477251.1"/>
    </source>
</evidence>
<keyword evidence="6" id="KW-0902">Two-component regulatory system</keyword>
<keyword evidence="5 10" id="KW-0418">Kinase</keyword>
<dbReference type="EMBL" id="JBHRWN010000002">
    <property type="protein sequence ID" value="MFC3477251.1"/>
    <property type="molecule type" value="Genomic_DNA"/>
</dbReference>
<evidence type="ECO:0000256" key="7">
    <source>
        <dbReference type="SAM" id="Phobius"/>
    </source>
</evidence>
<evidence type="ECO:0000256" key="2">
    <source>
        <dbReference type="ARBA" id="ARBA00012438"/>
    </source>
</evidence>
<dbReference type="RefSeq" id="WP_232571617.1">
    <property type="nucleotide sequence ID" value="NZ_CP089466.1"/>
</dbReference>
<accession>A0ABD5NDJ4</accession>
<dbReference type="Proteomes" id="UP001595660">
    <property type="component" value="Unassembled WGS sequence"/>
</dbReference>
<proteinExistence type="predicted"/>